<keyword evidence="1 2" id="KW-0430">Lectin</keyword>
<reference evidence="6" key="1">
    <citation type="submission" date="2014-03" db="EMBL/GenBank/DDBJ databases">
        <authorList>
            <person name="Aksoy S."/>
            <person name="Warren W."/>
            <person name="Wilson R.K."/>
        </authorList>
    </citation>
    <scope>NUCLEOTIDE SEQUENCE [LARGE SCALE GENOMIC DNA]</scope>
    <source>
        <strain evidence="6">IAEA</strain>
    </source>
</reference>
<organism evidence="5 6">
    <name type="scientific">Glossina brevipalpis</name>
    <dbReference type="NCBI Taxonomy" id="37001"/>
    <lineage>
        <taxon>Eukaryota</taxon>
        <taxon>Metazoa</taxon>
        <taxon>Ecdysozoa</taxon>
        <taxon>Arthropoda</taxon>
        <taxon>Hexapoda</taxon>
        <taxon>Insecta</taxon>
        <taxon>Pterygota</taxon>
        <taxon>Neoptera</taxon>
        <taxon>Endopterygota</taxon>
        <taxon>Diptera</taxon>
        <taxon>Brachycera</taxon>
        <taxon>Muscomorpha</taxon>
        <taxon>Hippoboscoidea</taxon>
        <taxon>Glossinidae</taxon>
        <taxon>Glossina</taxon>
    </lineage>
</organism>
<dbReference type="SMART" id="SM00276">
    <property type="entry name" value="GLECT"/>
    <property type="match status" value="1"/>
</dbReference>
<feature type="region of interest" description="Disordered" evidence="3">
    <location>
        <begin position="205"/>
        <end position="234"/>
    </location>
</feature>
<evidence type="ECO:0000256" key="2">
    <source>
        <dbReference type="RuleBase" id="RU102079"/>
    </source>
</evidence>
<dbReference type="PANTHER" id="PTHR11346:SF176">
    <property type="entry name" value="32 KDA BETA-GALACTOSIDE-BINDING LECTIN LEC-3"/>
    <property type="match status" value="1"/>
</dbReference>
<dbReference type="AlphaFoldDB" id="A0A1A9W0J1"/>
<feature type="domain" description="Galectin" evidence="4">
    <location>
        <begin position="62"/>
        <end position="196"/>
    </location>
</feature>
<protein>
    <recommendedName>
        <fullName evidence="2">Galectin</fullName>
    </recommendedName>
</protein>
<evidence type="ECO:0000313" key="5">
    <source>
        <dbReference type="EnsemblMetazoa" id="GBRI001973-PA"/>
    </source>
</evidence>
<name>A0A1A9W0J1_9MUSC</name>
<dbReference type="InterPro" id="IPR013320">
    <property type="entry name" value="ConA-like_dom_sf"/>
</dbReference>
<dbReference type="SUPFAM" id="SSF49899">
    <property type="entry name" value="Concanavalin A-like lectins/glucanases"/>
    <property type="match status" value="1"/>
</dbReference>
<dbReference type="InterPro" id="IPR001079">
    <property type="entry name" value="Galectin_CRD"/>
</dbReference>
<dbReference type="Proteomes" id="UP000091820">
    <property type="component" value="Unassembled WGS sequence"/>
</dbReference>
<dbReference type="InterPro" id="IPR044156">
    <property type="entry name" value="Galectin-like"/>
</dbReference>
<dbReference type="GO" id="GO:0030246">
    <property type="term" value="F:carbohydrate binding"/>
    <property type="evidence" value="ECO:0007669"/>
    <property type="project" value="UniProtKB-UniRule"/>
</dbReference>
<dbReference type="PROSITE" id="PS51304">
    <property type="entry name" value="GALECTIN"/>
    <property type="match status" value="1"/>
</dbReference>
<proteinExistence type="predicted"/>
<dbReference type="Pfam" id="PF00337">
    <property type="entry name" value="Gal-bind_lectin"/>
    <property type="match status" value="1"/>
</dbReference>
<dbReference type="Gene3D" id="2.60.120.200">
    <property type="match status" value="2"/>
</dbReference>
<dbReference type="VEuPathDB" id="VectorBase:GBRI001973"/>
<feature type="compositionally biased region" description="Acidic residues" evidence="3">
    <location>
        <begin position="222"/>
        <end position="233"/>
    </location>
</feature>
<accession>A0A1A9W0J1</accession>
<evidence type="ECO:0000313" key="6">
    <source>
        <dbReference type="Proteomes" id="UP000091820"/>
    </source>
</evidence>
<dbReference type="CDD" id="cd00070">
    <property type="entry name" value="GLECT"/>
    <property type="match status" value="1"/>
</dbReference>
<reference evidence="5" key="2">
    <citation type="submission" date="2020-05" db="UniProtKB">
        <authorList>
            <consortium name="EnsemblMetazoa"/>
        </authorList>
    </citation>
    <scope>IDENTIFICATION</scope>
    <source>
        <strain evidence="5">IAEA</strain>
    </source>
</reference>
<keyword evidence="6" id="KW-1185">Reference proteome</keyword>
<dbReference type="PANTHER" id="PTHR11346">
    <property type="entry name" value="GALECTIN"/>
    <property type="match status" value="1"/>
</dbReference>
<evidence type="ECO:0000256" key="3">
    <source>
        <dbReference type="SAM" id="MobiDB-lite"/>
    </source>
</evidence>
<feature type="compositionally biased region" description="Basic and acidic residues" evidence="3">
    <location>
        <begin position="206"/>
        <end position="221"/>
    </location>
</feature>
<dbReference type="SMART" id="SM00908">
    <property type="entry name" value="Gal-bind_lectin"/>
    <property type="match status" value="1"/>
</dbReference>
<sequence length="384" mass="43940">MSTKPNLLWMSLPGAISRGTHTAILVSRMFALCASLCKGEETQRSKRSDESLTLPLDKTSVHIETIKVPLTEGLSFQICGHIKQGAYSFTIDFLVDNKDGDIALRIVGDVHGNIVSRLSRRNREWSEKETLSKSRYKLSPGKRFMIEVLTLEDSFKVAVNGFHISSFYHEFPLKDIKIIDVHGDVRGITIEQNFVQQYPKRPVRSSHFEHLSKREEYRDQSESSDDDEFEDASDTQLTTSTKVCTVERYLPVPYYASFGNKFFANGFMSTIIGRARSINSYFAVVFQTGTQDWPYPEWCFRIMFKYYCSQCGDSADDDDEDEESVDVQINSEIRVTIKRTHEGYESSFNGKPLRLRPFKSDPDSVDTILIFGDIRLLDIEIESN</sequence>
<evidence type="ECO:0000256" key="1">
    <source>
        <dbReference type="ARBA" id="ARBA00022734"/>
    </source>
</evidence>
<dbReference type="EnsemblMetazoa" id="GBRI001973-RA">
    <property type="protein sequence ID" value="GBRI001973-PA"/>
    <property type="gene ID" value="GBRI001973"/>
</dbReference>
<evidence type="ECO:0000259" key="4">
    <source>
        <dbReference type="PROSITE" id="PS51304"/>
    </source>
</evidence>